<protein>
    <recommendedName>
        <fullName evidence="2">Phage tail protein</fullName>
    </recommendedName>
</protein>
<evidence type="ECO:0008006" key="2">
    <source>
        <dbReference type="Google" id="ProtNLM"/>
    </source>
</evidence>
<dbReference type="Pfam" id="PF06891">
    <property type="entry name" value="P2_Phage_GpR"/>
    <property type="match status" value="1"/>
</dbReference>
<accession>A0A7T8EB68</accession>
<reference evidence="1" key="1">
    <citation type="submission" date="2018-09" db="EMBL/GenBank/DDBJ databases">
        <title>Genome sequencing and analysis.</title>
        <authorList>
            <person name="Huang Y.-T."/>
        </authorList>
    </citation>
    <scope>NUCLEOTIDE SEQUENCE</scope>
    <source>
        <strain evidence="1">HIDE</strain>
    </source>
</reference>
<gene>
    <name evidence="1" type="ORF">D7032_07575</name>
</gene>
<dbReference type="AlphaFoldDB" id="A0A7T8EB68"/>
<evidence type="ECO:0000313" key="1">
    <source>
        <dbReference type="EMBL" id="QQO83130.1"/>
    </source>
</evidence>
<name>A0A7T8EB68_9GAMM</name>
<organism evidence="1">
    <name type="scientific">Shewanella algae</name>
    <dbReference type="NCBI Taxonomy" id="38313"/>
    <lineage>
        <taxon>Bacteria</taxon>
        <taxon>Pseudomonadati</taxon>
        <taxon>Pseudomonadota</taxon>
        <taxon>Gammaproteobacteria</taxon>
        <taxon>Alteromonadales</taxon>
        <taxon>Shewanellaceae</taxon>
        <taxon>Shewanella</taxon>
    </lineage>
</organism>
<dbReference type="EMBL" id="CP032664">
    <property type="protein sequence ID" value="QQO83130.1"/>
    <property type="molecule type" value="Genomic_DNA"/>
</dbReference>
<sequence>MSQQQTKLQQLCQYLATSMAPAVKANDIDAWQERGQLIISGEDLGLGSFLIGKWKYTAVIAIERLPHRRIDPYNLLAMVAAWLIEHNPERDNYGLADPDFDIDPISKDNTTVLIDVELIDDIELVQDELGPILFMGNRYRVAVAETNIAESVDIRNKGAA</sequence>
<proteinExistence type="predicted"/>
<dbReference type="InterPro" id="IPR009678">
    <property type="entry name" value="Phage_tail_completion_R"/>
</dbReference>
<dbReference type="RefSeq" id="WP_397609092.1">
    <property type="nucleotide sequence ID" value="NZ_CP032664.1"/>
</dbReference>